<dbReference type="EMBL" id="BARV01010366">
    <property type="protein sequence ID" value="GAI11360.1"/>
    <property type="molecule type" value="Genomic_DNA"/>
</dbReference>
<organism evidence="1">
    <name type="scientific">marine sediment metagenome</name>
    <dbReference type="NCBI Taxonomy" id="412755"/>
    <lineage>
        <taxon>unclassified sequences</taxon>
        <taxon>metagenomes</taxon>
        <taxon>ecological metagenomes</taxon>
    </lineage>
</organism>
<dbReference type="AlphaFoldDB" id="X1M9I2"/>
<name>X1M9I2_9ZZZZ</name>
<protein>
    <recommendedName>
        <fullName evidence="2">Glycosyl transferase family 1 domain-containing protein</fullName>
    </recommendedName>
</protein>
<sequence length="83" mass="10037">MLFKKPIIAYDVPFHREVLQGGGIYFKDEDDLAKCIKMLEDSEIDLKGIEEWQARRIEEEYNWDNIAEKYKLLFRELLLIERN</sequence>
<reference evidence="1" key="1">
    <citation type="journal article" date="2014" name="Front. Microbiol.">
        <title>High frequency of phylogenetically diverse reductive dehalogenase-homologous genes in deep subseafloor sedimentary metagenomes.</title>
        <authorList>
            <person name="Kawai M."/>
            <person name="Futagami T."/>
            <person name="Toyoda A."/>
            <person name="Takaki Y."/>
            <person name="Nishi S."/>
            <person name="Hori S."/>
            <person name="Arai W."/>
            <person name="Tsubouchi T."/>
            <person name="Morono Y."/>
            <person name="Uchiyama I."/>
            <person name="Ito T."/>
            <person name="Fujiyama A."/>
            <person name="Inagaki F."/>
            <person name="Takami H."/>
        </authorList>
    </citation>
    <scope>NUCLEOTIDE SEQUENCE</scope>
    <source>
        <strain evidence="1">Expedition CK06-06</strain>
    </source>
</reference>
<proteinExistence type="predicted"/>
<comment type="caution">
    <text evidence="1">The sequence shown here is derived from an EMBL/GenBank/DDBJ whole genome shotgun (WGS) entry which is preliminary data.</text>
</comment>
<evidence type="ECO:0000313" key="1">
    <source>
        <dbReference type="EMBL" id="GAI11360.1"/>
    </source>
</evidence>
<dbReference type="Gene3D" id="3.40.50.2000">
    <property type="entry name" value="Glycogen Phosphorylase B"/>
    <property type="match status" value="1"/>
</dbReference>
<evidence type="ECO:0008006" key="2">
    <source>
        <dbReference type="Google" id="ProtNLM"/>
    </source>
</evidence>
<gene>
    <name evidence="1" type="ORF">S06H3_20086</name>
</gene>
<dbReference type="SUPFAM" id="SSF53756">
    <property type="entry name" value="UDP-Glycosyltransferase/glycogen phosphorylase"/>
    <property type="match status" value="1"/>
</dbReference>
<accession>X1M9I2</accession>